<comment type="caution">
    <text evidence="2">The sequence shown here is derived from an EMBL/GenBank/DDBJ whole genome shotgun (WGS) entry which is preliminary data.</text>
</comment>
<accession>A0A813CF30</accession>
<feature type="transmembrane region" description="Helical" evidence="1">
    <location>
        <begin position="501"/>
        <end position="522"/>
    </location>
</feature>
<keyword evidence="1" id="KW-1133">Transmembrane helix</keyword>
<reference evidence="2" key="1">
    <citation type="submission" date="2021-02" db="EMBL/GenBank/DDBJ databases">
        <authorList>
            <person name="Dougan E. K."/>
            <person name="Rhodes N."/>
            <person name="Thang M."/>
            <person name="Chan C."/>
        </authorList>
    </citation>
    <scope>NUCLEOTIDE SEQUENCE</scope>
</reference>
<evidence type="ECO:0000313" key="3">
    <source>
        <dbReference type="Proteomes" id="UP000601435"/>
    </source>
</evidence>
<name>A0A813CF30_9DINO</name>
<keyword evidence="3" id="KW-1185">Reference proteome</keyword>
<keyword evidence="1" id="KW-0472">Membrane</keyword>
<proteinExistence type="predicted"/>
<organism evidence="2 3">
    <name type="scientific">Symbiodinium necroappetens</name>
    <dbReference type="NCBI Taxonomy" id="1628268"/>
    <lineage>
        <taxon>Eukaryota</taxon>
        <taxon>Sar</taxon>
        <taxon>Alveolata</taxon>
        <taxon>Dinophyceae</taxon>
        <taxon>Suessiales</taxon>
        <taxon>Symbiodiniaceae</taxon>
        <taxon>Symbiodinium</taxon>
    </lineage>
</organism>
<dbReference type="Proteomes" id="UP000601435">
    <property type="component" value="Unassembled WGS sequence"/>
</dbReference>
<sequence>MERAAKQRRLSDVEPGKHCEWVKGELEAMEYSEDIVTKVCESLAGYTRVNLREASVDNLTLIIGKKLDDAMMVIAIAQSLYNRIHPELLQPAESVQDEDPLCQWMEEALGQKPKDWEANSVYSFKTDILGDGYMQKDLVLRTCYVQIRAILTGWLKEKFELETPRGLFVITGTPGIGKSVLLGYIAVYLANEYDLVIRRHHKALFKGGSEESVQNAHDLLGGSVRWLRRFFRFVRDGKTPDEAARELIRECIQHLDTFESLERLVRSLPSGKADTKESLASSIMQIDADHSDNFSTPRVQLIDSEAAREEICNKLQITSAEDQRRFVDKFLHMKELSILVGNVFQRLVMGRLTMDGEKPLKLQCRPLALTEGEKAMQCDVPNHRLMMQPKDISWVIIAPKGIASNYSVMQNVEGEWNEGSTVGIKMAFSRSPLLAVSLIACSLLLLCPSAFLSAPSQRVGLGAAAATAALAPAAPAFAGEPPSVGIHWYWDLGIGNLHGEVAVVIFWVFFVLVVFAAAGAGGSSRKAA</sequence>
<dbReference type="AlphaFoldDB" id="A0A813CF30"/>
<evidence type="ECO:0000256" key="1">
    <source>
        <dbReference type="SAM" id="Phobius"/>
    </source>
</evidence>
<gene>
    <name evidence="2" type="ORF">SNEC2469_LOCUS34091</name>
</gene>
<dbReference type="OrthoDB" id="434211at2759"/>
<protein>
    <submittedName>
        <fullName evidence="2">Uncharacterized protein</fullName>
    </submittedName>
</protein>
<dbReference type="EMBL" id="CAJNJA010092708">
    <property type="protein sequence ID" value="CAE7940950.1"/>
    <property type="molecule type" value="Genomic_DNA"/>
</dbReference>
<feature type="transmembrane region" description="Helical" evidence="1">
    <location>
        <begin position="433"/>
        <end position="452"/>
    </location>
</feature>
<keyword evidence="1" id="KW-0812">Transmembrane</keyword>
<evidence type="ECO:0000313" key="2">
    <source>
        <dbReference type="EMBL" id="CAE7940950.1"/>
    </source>
</evidence>